<sequence>MKEQKQKVSSPLFSALQDRYHILHLQPMVDIRSRAWRSSSIVGLIVEDLWSFYEIATSSCPPHWYGATDLERDSHLFAVHFPALTASVVRFTGAGGCLVVGTPTSLSANVDVALCFCYGGLLRLQLGFIGFCCHWFCQSMSSTLGTLLCLGAMVLVYFRALLLIIFLEQWGSPLRRKFCIILILVESSALFPVSAASSALLTDLFPVLLFSIDVLVFAGNTLLGLLFSSQCWCLCSCHSGFHHCPFLASFVCDQWRLTGTFLLHLIMASWSPH</sequence>
<accession>A0A7N2LFK0</accession>
<feature type="transmembrane region" description="Helical" evidence="1">
    <location>
        <begin position="207"/>
        <end position="227"/>
    </location>
</feature>
<dbReference type="AlphaFoldDB" id="A0A7N2LFK0"/>
<organism evidence="2 3">
    <name type="scientific">Quercus lobata</name>
    <name type="common">Valley oak</name>
    <dbReference type="NCBI Taxonomy" id="97700"/>
    <lineage>
        <taxon>Eukaryota</taxon>
        <taxon>Viridiplantae</taxon>
        <taxon>Streptophyta</taxon>
        <taxon>Embryophyta</taxon>
        <taxon>Tracheophyta</taxon>
        <taxon>Spermatophyta</taxon>
        <taxon>Magnoliopsida</taxon>
        <taxon>eudicotyledons</taxon>
        <taxon>Gunneridae</taxon>
        <taxon>Pentapetalae</taxon>
        <taxon>rosids</taxon>
        <taxon>fabids</taxon>
        <taxon>Fagales</taxon>
        <taxon>Fagaceae</taxon>
        <taxon>Quercus</taxon>
    </lineage>
</organism>
<evidence type="ECO:0000256" key="1">
    <source>
        <dbReference type="SAM" id="Phobius"/>
    </source>
</evidence>
<reference evidence="2" key="2">
    <citation type="submission" date="2021-01" db="UniProtKB">
        <authorList>
            <consortium name="EnsemblPlants"/>
        </authorList>
    </citation>
    <scope>IDENTIFICATION</scope>
</reference>
<name>A0A7N2LFK0_QUELO</name>
<evidence type="ECO:0000313" key="3">
    <source>
        <dbReference type="Proteomes" id="UP000594261"/>
    </source>
</evidence>
<feature type="transmembrane region" description="Helical" evidence="1">
    <location>
        <begin position="178"/>
        <end position="201"/>
    </location>
</feature>
<keyword evidence="3" id="KW-1185">Reference proteome</keyword>
<dbReference type="InParanoid" id="A0A7N2LFK0"/>
<protein>
    <submittedName>
        <fullName evidence="2">Uncharacterized protein</fullName>
    </submittedName>
</protein>
<keyword evidence="1" id="KW-0472">Membrane</keyword>
<dbReference type="Gramene" id="QL04p046160:mrna">
    <property type="protein sequence ID" value="QL04p046160:mrna"/>
    <property type="gene ID" value="QL04p046160"/>
</dbReference>
<evidence type="ECO:0000313" key="2">
    <source>
        <dbReference type="EnsemblPlants" id="QL04p046160:mrna"/>
    </source>
</evidence>
<reference evidence="2 3" key="1">
    <citation type="journal article" date="2016" name="G3 (Bethesda)">
        <title>First Draft Assembly and Annotation of the Genome of a California Endemic Oak Quercus lobata Nee (Fagaceae).</title>
        <authorList>
            <person name="Sork V.L."/>
            <person name="Fitz-Gibbon S.T."/>
            <person name="Puiu D."/>
            <person name="Crepeau M."/>
            <person name="Gugger P.F."/>
            <person name="Sherman R."/>
            <person name="Stevens K."/>
            <person name="Langley C.H."/>
            <person name="Pellegrini M."/>
            <person name="Salzberg S.L."/>
        </authorList>
    </citation>
    <scope>NUCLEOTIDE SEQUENCE [LARGE SCALE GENOMIC DNA]</scope>
    <source>
        <strain evidence="2 3">cv. SW786</strain>
    </source>
</reference>
<dbReference type="Proteomes" id="UP000594261">
    <property type="component" value="Chromosome 4"/>
</dbReference>
<keyword evidence="1" id="KW-0812">Transmembrane</keyword>
<dbReference type="EMBL" id="LRBV02000004">
    <property type="status" value="NOT_ANNOTATED_CDS"/>
    <property type="molecule type" value="Genomic_DNA"/>
</dbReference>
<proteinExistence type="predicted"/>
<feature type="transmembrane region" description="Helical" evidence="1">
    <location>
        <begin position="144"/>
        <end position="166"/>
    </location>
</feature>
<dbReference type="EnsemblPlants" id="QL04p046160:mrna">
    <property type="protein sequence ID" value="QL04p046160:mrna"/>
    <property type="gene ID" value="QL04p046160"/>
</dbReference>
<keyword evidence="1" id="KW-1133">Transmembrane helix</keyword>